<dbReference type="Proteomes" id="UP000656804">
    <property type="component" value="Unassembled WGS sequence"/>
</dbReference>
<evidence type="ECO:0000256" key="1">
    <source>
        <dbReference type="SAM" id="MobiDB-lite"/>
    </source>
</evidence>
<dbReference type="EMBL" id="JADIVZ010000003">
    <property type="protein sequence ID" value="MBF4161950.1"/>
    <property type="molecule type" value="Genomic_DNA"/>
</dbReference>
<dbReference type="RefSeq" id="WP_194503192.1">
    <property type="nucleotide sequence ID" value="NZ_JADIVZ010000003.1"/>
</dbReference>
<comment type="caution">
    <text evidence="2">The sequence shown here is derived from an EMBL/GenBank/DDBJ whole genome shotgun (WGS) entry which is preliminary data.</text>
</comment>
<proteinExistence type="predicted"/>
<accession>A0A930UZL2</accession>
<sequence length="83" mass="8769">MVDEHPVVHTGQRATPQQTPEVVGGDSHRAQLSPGDHAVPVGCEEAQRGEGRRVRHAVTVPDGGPGTHPVDPVPAYEPGPTWI</sequence>
<reference evidence="2" key="1">
    <citation type="submission" date="2020-11" db="EMBL/GenBank/DDBJ databases">
        <title>Nocardioides sp. CBS4Y-1, whole genome shotgun sequence.</title>
        <authorList>
            <person name="Tuo L."/>
        </authorList>
    </citation>
    <scope>NUCLEOTIDE SEQUENCE</scope>
    <source>
        <strain evidence="2">CBS4Y-1</strain>
    </source>
</reference>
<name>A0A930UZL2_9ACTN</name>
<feature type="region of interest" description="Disordered" evidence="1">
    <location>
        <begin position="1"/>
        <end position="83"/>
    </location>
</feature>
<dbReference type="AlphaFoldDB" id="A0A930UZL2"/>
<gene>
    <name evidence="2" type="ORF">ISG29_09620</name>
</gene>
<organism evidence="2 3">
    <name type="scientific">Nocardioides acrostichi</name>
    <dbReference type="NCBI Taxonomy" id="2784339"/>
    <lineage>
        <taxon>Bacteria</taxon>
        <taxon>Bacillati</taxon>
        <taxon>Actinomycetota</taxon>
        <taxon>Actinomycetes</taxon>
        <taxon>Propionibacteriales</taxon>
        <taxon>Nocardioidaceae</taxon>
        <taxon>Nocardioides</taxon>
    </lineage>
</organism>
<evidence type="ECO:0000313" key="3">
    <source>
        <dbReference type="Proteomes" id="UP000656804"/>
    </source>
</evidence>
<keyword evidence="3" id="KW-1185">Reference proteome</keyword>
<protein>
    <submittedName>
        <fullName evidence="2">Uncharacterized protein</fullName>
    </submittedName>
</protein>
<evidence type="ECO:0000313" key="2">
    <source>
        <dbReference type="EMBL" id="MBF4161950.1"/>
    </source>
</evidence>